<protein>
    <submittedName>
        <fullName evidence="1">Uncharacterized protein</fullName>
    </submittedName>
</protein>
<reference evidence="1" key="1">
    <citation type="journal article" date="2021" name="PeerJ">
        <title>Extensive microbial diversity within the chicken gut microbiome revealed by metagenomics and culture.</title>
        <authorList>
            <person name="Gilroy R."/>
            <person name="Ravi A."/>
            <person name="Getino M."/>
            <person name="Pursley I."/>
            <person name="Horton D.L."/>
            <person name="Alikhan N.F."/>
            <person name="Baker D."/>
            <person name="Gharbi K."/>
            <person name="Hall N."/>
            <person name="Watson M."/>
            <person name="Adriaenssens E.M."/>
            <person name="Foster-Nyarko E."/>
            <person name="Jarju S."/>
            <person name="Secka A."/>
            <person name="Antonio M."/>
            <person name="Oren A."/>
            <person name="Chaudhuri R.R."/>
            <person name="La Ragione R."/>
            <person name="Hildebrand F."/>
            <person name="Pallen M.J."/>
        </authorList>
    </citation>
    <scope>NUCLEOTIDE SEQUENCE</scope>
    <source>
        <strain evidence="1">CHK156-179</strain>
    </source>
</reference>
<dbReference type="AlphaFoldDB" id="A0A9D2KFJ4"/>
<dbReference type="Proteomes" id="UP000824221">
    <property type="component" value="Unassembled WGS sequence"/>
</dbReference>
<reference evidence="1" key="2">
    <citation type="submission" date="2021-04" db="EMBL/GenBank/DDBJ databases">
        <authorList>
            <person name="Gilroy R."/>
        </authorList>
    </citation>
    <scope>NUCLEOTIDE SEQUENCE</scope>
    <source>
        <strain evidence="1">CHK156-179</strain>
    </source>
</reference>
<gene>
    <name evidence="1" type="ORF">H9797_06250</name>
</gene>
<evidence type="ECO:0000313" key="2">
    <source>
        <dbReference type="Proteomes" id="UP000824221"/>
    </source>
</evidence>
<sequence>MSTKFLVFNWKWNTSVPLNVLCDAVSIYWGDSFTAIPSSAGFEISGRGTAYEAEQRHPGPGMESLPFELSSLSFLYISGESAITQYEPNVGIAFKFNVDENMTKKMYYGSSWADYRIAMNDFGGSYSIKIVKTNSNPNYNGYNSAVANYFRWTSTTTYDFSFSIGYPGGVNLNIDPNLESYYEKSVDKAVSFRYMN</sequence>
<name>A0A9D2KFJ4_9FIRM</name>
<dbReference type="EMBL" id="DXAJ01000094">
    <property type="protein sequence ID" value="HJA02955.1"/>
    <property type="molecule type" value="Genomic_DNA"/>
</dbReference>
<evidence type="ECO:0000313" key="1">
    <source>
        <dbReference type="EMBL" id="HJA02955.1"/>
    </source>
</evidence>
<comment type="caution">
    <text evidence="1">The sequence shown here is derived from an EMBL/GenBank/DDBJ whole genome shotgun (WGS) entry which is preliminary data.</text>
</comment>
<accession>A0A9D2KFJ4</accession>
<proteinExistence type="predicted"/>
<organism evidence="1 2">
    <name type="scientific">Candidatus Gallimonas gallistercoris</name>
    <dbReference type="NCBI Taxonomy" id="2838602"/>
    <lineage>
        <taxon>Bacteria</taxon>
        <taxon>Bacillati</taxon>
        <taxon>Bacillota</taxon>
        <taxon>Clostridia</taxon>
        <taxon>Candidatus Gallimonas</taxon>
    </lineage>
</organism>